<name>A0AAD3NLK0_LATJO</name>
<dbReference type="Proteomes" id="UP001279410">
    <property type="component" value="Unassembled WGS sequence"/>
</dbReference>
<evidence type="ECO:0000313" key="4">
    <source>
        <dbReference type="Proteomes" id="UP001279410"/>
    </source>
</evidence>
<dbReference type="EMBL" id="BRZM01001479">
    <property type="protein sequence ID" value="GLD73251.1"/>
    <property type="molecule type" value="Genomic_DNA"/>
</dbReference>
<dbReference type="InterPro" id="IPR003961">
    <property type="entry name" value="FN3_dom"/>
</dbReference>
<feature type="region of interest" description="Disordered" evidence="1">
    <location>
        <begin position="1"/>
        <end position="23"/>
    </location>
</feature>
<evidence type="ECO:0000313" key="3">
    <source>
        <dbReference type="EMBL" id="GLD73251.1"/>
    </source>
</evidence>
<feature type="compositionally biased region" description="Low complexity" evidence="1">
    <location>
        <begin position="14"/>
        <end position="23"/>
    </location>
</feature>
<dbReference type="Gene3D" id="2.60.40.10">
    <property type="entry name" value="Immunoglobulins"/>
    <property type="match status" value="1"/>
</dbReference>
<dbReference type="CDD" id="cd00063">
    <property type="entry name" value="FN3"/>
    <property type="match status" value="1"/>
</dbReference>
<evidence type="ECO:0000256" key="1">
    <source>
        <dbReference type="SAM" id="MobiDB-lite"/>
    </source>
</evidence>
<accession>A0AAD3NLK0</accession>
<dbReference type="AlphaFoldDB" id="A0AAD3NLK0"/>
<comment type="caution">
    <text evidence="3">The sequence shown here is derived from an EMBL/GenBank/DDBJ whole genome shotgun (WGS) entry which is preliminary data.</text>
</comment>
<dbReference type="PROSITE" id="PS50853">
    <property type="entry name" value="FN3"/>
    <property type="match status" value="1"/>
</dbReference>
<protein>
    <submittedName>
        <fullName evidence="3">Receptor-type tyrosine-protein phosphatase beta-like protein</fullName>
    </submittedName>
</protein>
<evidence type="ECO:0000259" key="2">
    <source>
        <dbReference type="PROSITE" id="PS50853"/>
    </source>
</evidence>
<keyword evidence="4" id="KW-1185">Reference proteome</keyword>
<dbReference type="InterPro" id="IPR013783">
    <property type="entry name" value="Ig-like_fold"/>
</dbReference>
<sequence length="149" mass="16309">MSISSEVHPPFPGRPSSSSCSWSPPSDFDSYEVECRRHDNGELTSALRLAGGVTAVMLDHLDAYRKYSVTVRVSSAGQTSPLATHTTVTMIDRPPFPRPATCCVTGNELLQPEQRHPLTSHRDYISNSSARAYQTGTSQPLSTGHRDLH</sequence>
<dbReference type="InterPro" id="IPR036116">
    <property type="entry name" value="FN3_sf"/>
</dbReference>
<reference evidence="3" key="1">
    <citation type="submission" date="2022-08" db="EMBL/GenBank/DDBJ databases">
        <title>Genome sequencing of akame (Lates japonicus).</title>
        <authorList>
            <person name="Hashiguchi Y."/>
            <person name="Takahashi H."/>
        </authorList>
    </citation>
    <scope>NUCLEOTIDE SEQUENCE</scope>
    <source>
        <strain evidence="3">Kochi</strain>
    </source>
</reference>
<dbReference type="Pfam" id="PF00041">
    <property type="entry name" value="fn3"/>
    <property type="match status" value="1"/>
</dbReference>
<feature type="domain" description="Fibronectin type-III" evidence="2">
    <location>
        <begin position="3"/>
        <end position="94"/>
    </location>
</feature>
<organism evidence="3 4">
    <name type="scientific">Lates japonicus</name>
    <name type="common">Japanese lates</name>
    <dbReference type="NCBI Taxonomy" id="270547"/>
    <lineage>
        <taxon>Eukaryota</taxon>
        <taxon>Metazoa</taxon>
        <taxon>Chordata</taxon>
        <taxon>Craniata</taxon>
        <taxon>Vertebrata</taxon>
        <taxon>Euteleostomi</taxon>
        <taxon>Actinopterygii</taxon>
        <taxon>Neopterygii</taxon>
        <taxon>Teleostei</taxon>
        <taxon>Neoteleostei</taxon>
        <taxon>Acanthomorphata</taxon>
        <taxon>Carangaria</taxon>
        <taxon>Carangaria incertae sedis</taxon>
        <taxon>Centropomidae</taxon>
        <taxon>Lates</taxon>
    </lineage>
</organism>
<feature type="compositionally biased region" description="Polar residues" evidence="1">
    <location>
        <begin position="130"/>
        <end position="142"/>
    </location>
</feature>
<keyword evidence="3" id="KW-0675">Receptor</keyword>
<feature type="region of interest" description="Disordered" evidence="1">
    <location>
        <begin position="130"/>
        <end position="149"/>
    </location>
</feature>
<dbReference type="SUPFAM" id="SSF49265">
    <property type="entry name" value="Fibronectin type III"/>
    <property type="match status" value="1"/>
</dbReference>
<proteinExistence type="predicted"/>
<gene>
    <name evidence="3" type="ORF">AKAME5_002457600</name>
</gene>